<dbReference type="SUPFAM" id="SSF51206">
    <property type="entry name" value="cAMP-binding domain-like"/>
    <property type="match status" value="1"/>
</dbReference>
<comment type="subcellular location">
    <subcellularLocation>
        <location evidence="1">Membrane</location>
        <topology evidence="1">Multi-pass membrane protein</topology>
    </subcellularLocation>
</comment>
<name>A0ABN9VWT0_9DINO</name>
<proteinExistence type="predicted"/>
<evidence type="ECO:0000259" key="6">
    <source>
        <dbReference type="Pfam" id="PF00520"/>
    </source>
</evidence>
<dbReference type="InterPro" id="IPR018490">
    <property type="entry name" value="cNMP-bd_dom_sf"/>
</dbReference>
<accession>A0ABN9VWT0</accession>
<dbReference type="Gene3D" id="2.60.120.10">
    <property type="entry name" value="Jelly Rolls"/>
    <property type="match status" value="1"/>
</dbReference>
<keyword evidence="3" id="KW-1133">Transmembrane helix</keyword>
<dbReference type="SUPFAM" id="SSF55811">
    <property type="entry name" value="Nudix"/>
    <property type="match status" value="1"/>
</dbReference>
<feature type="domain" description="Ion transport" evidence="6">
    <location>
        <begin position="205"/>
        <end position="472"/>
    </location>
</feature>
<evidence type="ECO:0000313" key="8">
    <source>
        <dbReference type="Proteomes" id="UP001189429"/>
    </source>
</evidence>
<dbReference type="InterPro" id="IPR050818">
    <property type="entry name" value="KCNH_animal-type"/>
</dbReference>
<dbReference type="SUPFAM" id="SSF81324">
    <property type="entry name" value="Voltage-gated potassium channels"/>
    <property type="match status" value="1"/>
</dbReference>
<keyword evidence="4" id="KW-0472">Membrane</keyword>
<dbReference type="InterPro" id="IPR005821">
    <property type="entry name" value="Ion_trans_dom"/>
</dbReference>
<feature type="region of interest" description="Disordered" evidence="5">
    <location>
        <begin position="51"/>
        <end position="88"/>
    </location>
</feature>
<dbReference type="InterPro" id="IPR014710">
    <property type="entry name" value="RmlC-like_jellyroll"/>
</dbReference>
<comment type="caution">
    <text evidence="7">The sequence shown here is derived from an EMBL/GenBank/DDBJ whole genome shotgun (WGS) entry which is preliminary data.</text>
</comment>
<keyword evidence="8" id="KW-1185">Reference proteome</keyword>
<dbReference type="InterPro" id="IPR015797">
    <property type="entry name" value="NUDIX_hydrolase-like_dom_sf"/>
</dbReference>
<keyword evidence="2" id="KW-0812">Transmembrane</keyword>
<evidence type="ECO:0000256" key="5">
    <source>
        <dbReference type="SAM" id="MobiDB-lite"/>
    </source>
</evidence>
<dbReference type="Pfam" id="PF00520">
    <property type="entry name" value="Ion_trans"/>
    <property type="match status" value="1"/>
</dbReference>
<dbReference type="PANTHER" id="PTHR10217">
    <property type="entry name" value="VOLTAGE AND LIGAND GATED POTASSIUM CHANNEL"/>
    <property type="match status" value="1"/>
</dbReference>
<dbReference type="PANTHER" id="PTHR10217:SF435">
    <property type="entry name" value="POTASSIUM VOLTAGE-GATED CHANNEL PROTEIN EAG"/>
    <property type="match status" value="1"/>
</dbReference>
<evidence type="ECO:0000313" key="7">
    <source>
        <dbReference type="EMBL" id="CAK0878083.1"/>
    </source>
</evidence>
<sequence length="1028" mass="111524">MSGGTGGGVGGHGEWADARRGEGEVLAGVRELLQGQRRLEQLLAGLGAGAEVAASGGPGRAGADVEAGGGPRPGAPAAERGLPRGGAGERSEAKLALCGAPSPCLLGDVGSWREEASEGAPEGARLWLERADVREELATCGSGEQLAKECHITRTASLSRTGRVVRSQSVRRFSLASPRSRGLRSRCSGLCHGAVLSPAGQMRAWLDVVSLAVLAYNVLSIPYMVSFPVDTGAGLLGTLEFVSAVFWSVDLLMNFRTGFYQNGELHMQPGKIARHYLSSSFLLDLVTLLVDVVAIVLQSLQTDVSRAQPLSFIRIFKIGRIARLMGVMRMRNLSGILDRLGHSSGAVFIRALSRPLVNICGTAALLIWINHTIACFWCLLGREGGPGPSWSDTGFTWMDLRSGAQGEIYGHYGHFYQYTTAWHWSLTQMTPGSMQVVPVNSAERIFNIVCLMGGLLVFSTLVSTISANAAQLKIDMQRHSREMAKVVQFLHRSHINPNIRMQVCKQVKVKLMQLRPDVVKDLEVLDMLPLTLRHTLQLELCNPHLLEHPLLNFLSHADSAMWEETCMTCAHFSVLMSGDHLFVFGARAEGMYFVIQGSLSYDLDDSFAAQMPQEAKAGTWLSEAALWCHWRHMGSAEAQGRRGGCCEALLLRTAPLMPLLTRRGLIGQLAWAYARSFHHFLQNSTPPLCDWPNDLVLPFGVDEVIAAMPKEATAVIGQVAIDVLMAPPESLLDSWLHAVPQGNIQRLASEVMDGGSTLLAIGRRVIVRCVPLVALRLRHQDGRIFVRMKLDSRADGGLEASCKLPGGKQEAGESPHDCLRRLLRGKLRALRDGIAVVGVERQSQQDNSRKFGVPTRYVRTVVLAWWQGSEGDTAALGQLKVHTVDTTLSVASEQHGYGSGEDVASESLAKKPRAKCEKKTSLGIGAQAFMLPEDVGFYTWLTEDQFDFAKSPQGQQSLIDWLSVLYSTVGLNPDVPVEKDAWKRACLSNAGSGKGLGEYELGEEPGSPAALSRRGDVDDPPTAMSDLA</sequence>
<evidence type="ECO:0000256" key="1">
    <source>
        <dbReference type="ARBA" id="ARBA00004141"/>
    </source>
</evidence>
<evidence type="ECO:0000256" key="4">
    <source>
        <dbReference type="ARBA" id="ARBA00023136"/>
    </source>
</evidence>
<reference evidence="7" key="1">
    <citation type="submission" date="2023-10" db="EMBL/GenBank/DDBJ databases">
        <authorList>
            <person name="Chen Y."/>
            <person name="Shah S."/>
            <person name="Dougan E. K."/>
            <person name="Thang M."/>
            <person name="Chan C."/>
        </authorList>
    </citation>
    <scope>NUCLEOTIDE SEQUENCE [LARGE SCALE GENOMIC DNA]</scope>
</reference>
<feature type="region of interest" description="Disordered" evidence="5">
    <location>
        <begin position="990"/>
        <end position="1028"/>
    </location>
</feature>
<protein>
    <recommendedName>
        <fullName evidence="6">Ion transport domain-containing protein</fullName>
    </recommendedName>
</protein>
<organism evidence="7 8">
    <name type="scientific">Prorocentrum cordatum</name>
    <dbReference type="NCBI Taxonomy" id="2364126"/>
    <lineage>
        <taxon>Eukaryota</taxon>
        <taxon>Sar</taxon>
        <taxon>Alveolata</taxon>
        <taxon>Dinophyceae</taxon>
        <taxon>Prorocentrales</taxon>
        <taxon>Prorocentraceae</taxon>
        <taxon>Prorocentrum</taxon>
    </lineage>
</organism>
<gene>
    <name evidence="7" type="ORF">PCOR1329_LOCUS61962</name>
</gene>
<dbReference type="Gene3D" id="1.10.287.70">
    <property type="match status" value="1"/>
</dbReference>
<evidence type="ECO:0000256" key="3">
    <source>
        <dbReference type="ARBA" id="ARBA00022989"/>
    </source>
</evidence>
<evidence type="ECO:0000256" key="2">
    <source>
        <dbReference type="ARBA" id="ARBA00022692"/>
    </source>
</evidence>
<dbReference type="Proteomes" id="UP001189429">
    <property type="component" value="Unassembled WGS sequence"/>
</dbReference>
<dbReference type="EMBL" id="CAUYUJ010017809">
    <property type="protein sequence ID" value="CAK0878083.1"/>
    <property type="molecule type" value="Genomic_DNA"/>
</dbReference>